<proteinExistence type="predicted"/>
<dbReference type="InterPro" id="IPR010995">
    <property type="entry name" value="DNA_repair_Rad51/TF_NusA_a-hlx"/>
</dbReference>
<evidence type="ECO:0000313" key="1">
    <source>
        <dbReference type="EMBL" id="OZG65142.1"/>
    </source>
</evidence>
<dbReference type="RefSeq" id="WP_211277162.1">
    <property type="nucleotide sequence ID" value="NZ_JBDNSG010000015.1"/>
</dbReference>
<evidence type="ECO:0000313" key="2">
    <source>
        <dbReference type="Proteomes" id="UP000216451"/>
    </source>
</evidence>
<reference evidence="1 2" key="1">
    <citation type="journal article" date="2017" name="BMC Genomics">
        <title>Comparative genomic and phylogenomic analyses of the Bifidobacteriaceae family.</title>
        <authorList>
            <person name="Lugli G.A."/>
            <person name="Milani C."/>
            <person name="Turroni F."/>
            <person name="Duranti S."/>
            <person name="Mancabelli L."/>
            <person name="Mangifesta M."/>
            <person name="Ferrario C."/>
            <person name="Modesto M."/>
            <person name="Mattarelli P."/>
            <person name="Jiri K."/>
            <person name="van Sinderen D."/>
            <person name="Ventura M."/>
        </authorList>
    </citation>
    <scope>NUCLEOTIDE SEQUENCE [LARGE SCALE GENOMIC DNA]</scope>
    <source>
        <strain evidence="1 2">LMG 28769</strain>
    </source>
</reference>
<dbReference type="AlphaFoldDB" id="A0A261G136"/>
<gene>
    <name evidence="1" type="ORF">BAQU_1882</name>
</gene>
<name>A0A261G136_9BIFI</name>
<dbReference type="Gene3D" id="1.10.150.20">
    <property type="entry name" value="5' to 3' exonuclease, C-terminal subdomain"/>
    <property type="match status" value="1"/>
</dbReference>
<dbReference type="GeneID" id="98296524"/>
<accession>A0A261G136</accession>
<organism evidence="1 2">
    <name type="scientific">Bifidobacterium aquikefiri</name>
    <dbReference type="NCBI Taxonomy" id="1653207"/>
    <lineage>
        <taxon>Bacteria</taxon>
        <taxon>Bacillati</taxon>
        <taxon>Actinomycetota</taxon>
        <taxon>Actinomycetes</taxon>
        <taxon>Bifidobacteriales</taxon>
        <taxon>Bifidobacteriaceae</taxon>
        <taxon>Bifidobacterium</taxon>
    </lineage>
</organism>
<protein>
    <submittedName>
        <fullName evidence="1">Pathogenicity locus</fullName>
    </submittedName>
</protein>
<dbReference type="EMBL" id="MWXA01000009">
    <property type="protein sequence ID" value="OZG65142.1"/>
    <property type="molecule type" value="Genomic_DNA"/>
</dbReference>
<comment type="caution">
    <text evidence="1">The sequence shown here is derived from an EMBL/GenBank/DDBJ whole genome shotgun (WGS) entry which is preliminary data.</text>
</comment>
<sequence length="85" mass="9714">MKTMTDVTRIPGIGKKMAQHLALAGYPSVESLKMQDPDEVYAKDCLAQGFQVDRCALYSYRLACYFADHNGQLPEGKPNWWDWKD</sequence>
<dbReference type="Pfam" id="PF11731">
    <property type="entry name" value="Cdd1"/>
    <property type="match status" value="1"/>
</dbReference>
<dbReference type="Proteomes" id="UP000216451">
    <property type="component" value="Unassembled WGS sequence"/>
</dbReference>
<dbReference type="InterPro" id="IPR021725">
    <property type="entry name" value="Cdd1"/>
</dbReference>
<keyword evidence="2" id="KW-1185">Reference proteome</keyword>
<dbReference type="SUPFAM" id="SSF47794">
    <property type="entry name" value="Rad51 N-terminal domain-like"/>
    <property type="match status" value="1"/>
</dbReference>
<dbReference type="GO" id="GO:0000166">
    <property type="term" value="F:nucleotide binding"/>
    <property type="evidence" value="ECO:0007669"/>
    <property type="project" value="InterPro"/>
</dbReference>